<name>A0A067KI73_JATCU</name>
<protein>
    <submittedName>
        <fullName evidence="2">Uncharacterized protein</fullName>
    </submittedName>
</protein>
<feature type="region of interest" description="Disordered" evidence="1">
    <location>
        <begin position="48"/>
        <end position="69"/>
    </location>
</feature>
<dbReference type="Proteomes" id="UP000027138">
    <property type="component" value="Unassembled WGS sequence"/>
</dbReference>
<evidence type="ECO:0000256" key="1">
    <source>
        <dbReference type="SAM" id="MobiDB-lite"/>
    </source>
</evidence>
<proteinExistence type="predicted"/>
<evidence type="ECO:0000313" key="2">
    <source>
        <dbReference type="EMBL" id="KDP35797.1"/>
    </source>
</evidence>
<accession>A0A067KI73</accession>
<gene>
    <name evidence="2" type="ORF">JCGZ_10433</name>
</gene>
<dbReference type="EMBL" id="KK914476">
    <property type="protein sequence ID" value="KDP35797.1"/>
    <property type="molecule type" value="Genomic_DNA"/>
</dbReference>
<feature type="region of interest" description="Disordered" evidence="1">
    <location>
        <begin position="1"/>
        <end position="23"/>
    </location>
</feature>
<organism evidence="2 3">
    <name type="scientific">Jatropha curcas</name>
    <name type="common">Barbados nut</name>
    <dbReference type="NCBI Taxonomy" id="180498"/>
    <lineage>
        <taxon>Eukaryota</taxon>
        <taxon>Viridiplantae</taxon>
        <taxon>Streptophyta</taxon>
        <taxon>Embryophyta</taxon>
        <taxon>Tracheophyta</taxon>
        <taxon>Spermatophyta</taxon>
        <taxon>Magnoliopsida</taxon>
        <taxon>eudicotyledons</taxon>
        <taxon>Gunneridae</taxon>
        <taxon>Pentapetalae</taxon>
        <taxon>rosids</taxon>
        <taxon>fabids</taxon>
        <taxon>Malpighiales</taxon>
        <taxon>Euphorbiaceae</taxon>
        <taxon>Crotonoideae</taxon>
        <taxon>Jatropheae</taxon>
        <taxon>Jatropha</taxon>
    </lineage>
</organism>
<dbReference type="AlphaFoldDB" id="A0A067KI73"/>
<sequence>MASGSKPGTSGLLEDGDGSKNVYKRGDRLGSNSLCCWDVFGDSGVCESWNSEPRGPVGPSCEGPDVQSA</sequence>
<keyword evidence="3" id="KW-1185">Reference proteome</keyword>
<evidence type="ECO:0000313" key="3">
    <source>
        <dbReference type="Proteomes" id="UP000027138"/>
    </source>
</evidence>
<reference evidence="2 3" key="1">
    <citation type="journal article" date="2014" name="PLoS ONE">
        <title>Global Analysis of Gene Expression Profiles in Physic Nut (Jatropha curcas L.) Seedlings Exposed to Salt Stress.</title>
        <authorList>
            <person name="Zhang L."/>
            <person name="Zhang C."/>
            <person name="Wu P."/>
            <person name="Chen Y."/>
            <person name="Li M."/>
            <person name="Jiang H."/>
            <person name="Wu G."/>
        </authorList>
    </citation>
    <scope>NUCLEOTIDE SEQUENCE [LARGE SCALE GENOMIC DNA]</scope>
    <source>
        <strain evidence="3">cv. GZQX0401</strain>
        <tissue evidence="2">Young leaves</tissue>
    </source>
</reference>